<organism evidence="1">
    <name type="scientific">marine metagenome</name>
    <dbReference type="NCBI Taxonomy" id="408172"/>
    <lineage>
        <taxon>unclassified sequences</taxon>
        <taxon>metagenomes</taxon>
        <taxon>ecological metagenomes</taxon>
    </lineage>
</organism>
<reference evidence="1" key="1">
    <citation type="submission" date="2018-05" db="EMBL/GenBank/DDBJ databases">
        <authorList>
            <person name="Lanie J.A."/>
            <person name="Ng W.-L."/>
            <person name="Kazmierczak K.M."/>
            <person name="Andrzejewski T.M."/>
            <person name="Davidsen T.M."/>
            <person name="Wayne K.J."/>
            <person name="Tettelin H."/>
            <person name="Glass J.I."/>
            <person name="Rusch D."/>
            <person name="Podicherti R."/>
            <person name="Tsui H.-C.T."/>
            <person name="Winkler M.E."/>
        </authorList>
    </citation>
    <scope>NUCLEOTIDE SEQUENCE</scope>
</reference>
<feature type="non-terminal residue" evidence="1">
    <location>
        <position position="1"/>
    </location>
</feature>
<gene>
    <name evidence="1" type="ORF">METZ01_LOCUS394141</name>
</gene>
<evidence type="ECO:0000313" key="1">
    <source>
        <dbReference type="EMBL" id="SVD41287.1"/>
    </source>
</evidence>
<dbReference type="AlphaFoldDB" id="A0A382V4C2"/>
<accession>A0A382V4C2</accession>
<name>A0A382V4C2_9ZZZZ</name>
<dbReference type="EMBL" id="UINC01149054">
    <property type="protein sequence ID" value="SVD41287.1"/>
    <property type="molecule type" value="Genomic_DNA"/>
</dbReference>
<proteinExistence type="predicted"/>
<protein>
    <submittedName>
        <fullName evidence="1">Uncharacterized protein</fullName>
    </submittedName>
</protein>
<sequence length="26" mass="3052">QWIFNPLVGRSNRPRPTISLFGYDFA</sequence>